<keyword evidence="6 14" id="KW-0560">Oxidoreductase</keyword>
<dbReference type="SUPFAM" id="SSF52833">
    <property type="entry name" value="Thioredoxin-like"/>
    <property type="match status" value="1"/>
</dbReference>
<dbReference type="Gene3D" id="3.40.30.10">
    <property type="entry name" value="Glutaredoxin"/>
    <property type="match status" value="1"/>
</dbReference>
<dbReference type="InterPro" id="IPR036249">
    <property type="entry name" value="Thioredoxin-like_sf"/>
</dbReference>
<dbReference type="PANTHER" id="PTHR42801:SF4">
    <property type="entry name" value="AHPC_TSA FAMILY PROTEIN"/>
    <property type="match status" value="1"/>
</dbReference>
<comment type="subunit">
    <text evidence="2">Monomer.</text>
</comment>
<keyword evidence="15" id="KW-1185">Reference proteome</keyword>
<evidence type="ECO:0000256" key="3">
    <source>
        <dbReference type="ARBA" id="ARBA00013017"/>
    </source>
</evidence>
<evidence type="ECO:0000256" key="8">
    <source>
        <dbReference type="ARBA" id="ARBA00023284"/>
    </source>
</evidence>
<evidence type="ECO:0000256" key="11">
    <source>
        <dbReference type="ARBA" id="ARBA00042639"/>
    </source>
</evidence>
<evidence type="ECO:0000256" key="12">
    <source>
        <dbReference type="ARBA" id="ARBA00049091"/>
    </source>
</evidence>
<sequence length="151" mass="16931">MAIQVGDFLPDFQGIDQNNQLFDSSSLKGKQAVIYFYPKDHTPGCTVQACSFRDAYQDFQDLGAVVVGVSSDSVASHQNFQEKHQLPFTLIADLDKKIRKLFGVPTAFFGLLPGRVTYVFDKNGKAIFVFDSMRAKHHIDKALEVLQNELK</sequence>
<accession>A0ABY9RAW5</accession>
<keyword evidence="7" id="KW-1015">Disulfide bond</keyword>
<dbReference type="InterPro" id="IPR024706">
    <property type="entry name" value="Peroxiredoxin_AhpC-typ"/>
</dbReference>
<dbReference type="CDD" id="cd03017">
    <property type="entry name" value="PRX_BCP"/>
    <property type="match status" value="1"/>
</dbReference>
<dbReference type="Pfam" id="PF00578">
    <property type="entry name" value="AhpC-TSA"/>
    <property type="match status" value="1"/>
</dbReference>
<reference evidence="14" key="1">
    <citation type="submission" date="2023-09" db="EMBL/GenBank/DDBJ databases">
        <title>Flavobacterium sp. 20NA77.7 isolated from freshwater.</title>
        <authorList>
            <person name="Le V."/>
            <person name="Ko S.-R."/>
            <person name="Ahn C.-Y."/>
            <person name="Oh H.-M."/>
        </authorList>
    </citation>
    <scope>NUCLEOTIDE SEQUENCE</scope>
    <source>
        <strain evidence="14">20NA77.7</strain>
    </source>
</reference>
<dbReference type="InterPro" id="IPR013766">
    <property type="entry name" value="Thioredoxin_domain"/>
</dbReference>
<feature type="domain" description="Thioredoxin" evidence="13">
    <location>
        <begin position="3"/>
        <end position="151"/>
    </location>
</feature>
<dbReference type="InterPro" id="IPR000866">
    <property type="entry name" value="AhpC/TSA"/>
</dbReference>
<keyword evidence="4 14" id="KW-0575">Peroxidase</keyword>
<comment type="similarity">
    <text evidence="10">Belongs to the peroxiredoxin family. BCP/PrxQ subfamily.</text>
</comment>
<evidence type="ECO:0000256" key="5">
    <source>
        <dbReference type="ARBA" id="ARBA00022862"/>
    </source>
</evidence>
<comment type="catalytic activity">
    <reaction evidence="12">
        <text>a hydroperoxide + [thioredoxin]-dithiol = an alcohol + [thioredoxin]-disulfide + H2O</text>
        <dbReference type="Rhea" id="RHEA:62620"/>
        <dbReference type="Rhea" id="RHEA-COMP:10698"/>
        <dbReference type="Rhea" id="RHEA-COMP:10700"/>
        <dbReference type="ChEBI" id="CHEBI:15377"/>
        <dbReference type="ChEBI" id="CHEBI:29950"/>
        <dbReference type="ChEBI" id="CHEBI:30879"/>
        <dbReference type="ChEBI" id="CHEBI:35924"/>
        <dbReference type="ChEBI" id="CHEBI:50058"/>
        <dbReference type="EC" id="1.11.1.24"/>
    </reaction>
</comment>
<name>A0ABY9RAW5_9FLAO</name>
<evidence type="ECO:0000256" key="10">
    <source>
        <dbReference type="ARBA" id="ARBA00038489"/>
    </source>
</evidence>
<evidence type="ECO:0000256" key="1">
    <source>
        <dbReference type="ARBA" id="ARBA00003330"/>
    </source>
</evidence>
<dbReference type="PIRSF" id="PIRSF000239">
    <property type="entry name" value="AHPC"/>
    <property type="match status" value="1"/>
</dbReference>
<evidence type="ECO:0000256" key="6">
    <source>
        <dbReference type="ARBA" id="ARBA00023002"/>
    </source>
</evidence>
<evidence type="ECO:0000313" key="15">
    <source>
        <dbReference type="Proteomes" id="UP001180481"/>
    </source>
</evidence>
<dbReference type="PANTHER" id="PTHR42801">
    <property type="entry name" value="THIOREDOXIN-DEPENDENT PEROXIDE REDUCTASE"/>
    <property type="match status" value="1"/>
</dbReference>
<dbReference type="GO" id="GO:0140824">
    <property type="term" value="F:thioredoxin-dependent peroxiredoxin activity"/>
    <property type="evidence" value="ECO:0007669"/>
    <property type="project" value="UniProtKB-EC"/>
</dbReference>
<evidence type="ECO:0000259" key="13">
    <source>
        <dbReference type="PROSITE" id="PS51352"/>
    </source>
</evidence>
<dbReference type="EC" id="1.11.1.24" evidence="3"/>
<proteinExistence type="inferred from homology"/>
<organism evidence="14 15">
    <name type="scientific">Flavobacterium nakdongensis</name>
    <dbReference type="NCBI Taxonomy" id="3073563"/>
    <lineage>
        <taxon>Bacteria</taxon>
        <taxon>Pseudomonadati</taxon>
        <taxon>Bacteroidota</taxon>
        <taxon>Flavobacteriia</taxon>
        <taxon>Flavobacteriales</taxon>
        <taxon>Flavobacteriaceae</taxon>
        <taxon>Flavobacterium</taxon>
    </lineage>
</organism>
<gene>
    <name evidence="14" type="ORF">RF683_02730</name>
</gene>
<dbReference type="RefSeq" id="WP_309532685.1">
    <property type="nucleotide sequence ID" value="NZ_CP133721.1"/>
</dbReference>
<dbReference type="EMBL" id="CP133721">
    <property type="protein sequence ID" value="WMW78378.1"/>
    <property type="molecule type" value="Genomic_DNA"/>
</dbReference>
<evidence type="ECO:0000313" key="14">
    <source>
        <dbReference type="EMBL" id="WMW78378.1"/>
    </source>
</evidence>
<evidence type="ECO:0000256" key="4">
    <source>
        <dbReference type="ARBA" id="ARBA00022559"/>
    </source>
</evidence>
<dbReference type="PROSITE" id="PS51352">
    <property type="entry name" value="THIOREDOXIN_2"/>
    <property type="match status" value="1"/>
</dbReference>
<evidence type="ECO:0000256" key="7">
    <source>
        <dbReference type="ARBA" id="ARBA00023157"/>
    </source>
</evidence>
<dbReference type="InterPro" id="IPR050924">
    <property type="entry name" value="Peroxiredoxin_BCP/PrxQ"/>
</dbReference>
<protein>
    <recommendedName>
        <fullName evidence="3">thioredoxin-dependent peroxiredoxin</fullName>
        <ecNumber evidence="3">1.11.1.24</ecNumber>
    </recommendedName>
    <alternativeName>
        <fullName evidence="9">Thioredoxin peroxidase</fullName>
    </alternativeName>
    <alternativeName>
        <fullName evidence="11">Thioredoxin-dependent peroxiredoxin Bcp</fullName>
    </alternativeName>
</protein>
<keyword evidence="8" id="KW-0676">Redox-active center</keyword>
<evidence type="ECO:0000256" key="2">
    <source>
        <dbReference type="ARBA" id="ARBA00011245"/>
    </source>
</evidence>
<evidence type="ECO:0000256" key="9">
    <source>
        <dbReference type="ARBA" id="ARBA00032824"/>
    </source>
</evidence>
<comment type="function">
    <text evidence="1">Thiol-specific peroxidase that catalyzes the reduction of hydrogen peroxide and organic hydroperoxides to water and alcohols, respectively. Plays a role in cell protection against oxidative stress by detoxifying peroxides and as sensor of hydrogen peroxide-mediated signaling events.</text>
</comment>
<keyword evidence="5" id="KW-0049">Antioxidant</keyword>
<dbReference type="Proteomes" id="UP001180481">
    <property type="component" value="Chromosome"/>
</dbReference>